<dbReference type="PANTHER" id="PTHR47593:SF8">
    <property type="entry name" value="OS12G0581900 PROTEIN"/>
    <property type="match status" value="1"/>
</dbReference>
<accession>A0A8K0IW60</accession>
<evidence type="ECO:0000259" key="3">
    <source>
        <dbReference type="PROSITE" id="PS50157"/>
    </source>
</evidence>
<dbReference type="OrthoDB" id="1933825at2759"/>
<dbReference type="PROSITE" id="PS50157">
    <property type="entry name" value="ZINC_FINGER_C2H2_2"/>
    <property type="match status" value="1"/>
</dbReference>
<dbReference type="InterPro" id="IPR036236">
    <property type="entry name" value="Znf_C2H2_sf"/>
</dbReference>
<sequence>MEQEEVREISTNQRSEPHTSNSDDGEVGDNSRTWLNLTLGGSISSAATNSSGSHSKHAPLKVFSCNFCVRKFYSSQALGGHQNAHKRERGAARRSHHSQRMMMGLPLNTPFLRSLRVQPHSMAHKPNREGGMGIAARFDDVSMSRLPYALEEATKLRWPGSYQINLQLPKQPAELNKLDLSLRL</sequence>
<comment type="caution">
    <text evidence="4">The sequence shown here is derived from an EMBL/GenBank/DDBJ whole genome shotgun (WGS) entry which is preliminary data.</text>
</comment>
<dbReference type="AlphaFoldDB" id="A0A8K0IW60"/>
<evidence type="ECO:0000313" key="5">
    <source>
        <dbReference type="Proteomes" id="UP000797356"/>
    </source>
</evidence>
<dbReference type="EMBL" id="CM017885">
    <property type="protein sequence ID" value="KAG1368603.1"/>
    <property type="molecule type" value="Genomic_DNA"/>
</dbReference>
<evidence type="ECO:0000256" key="2">
    <source>
        <dbReference type="SAM" id="MobiDB-lite"/>
    </source>
</evidence>
<dbReference type="GO" id="GO:0008270">
    <property type="term" value="F:zinc ion binding"/>
    <property type="evidence" value="ECO:0007669"/>
    <property type="project" value="UniProtKB-KW"/>
</dbReference>
<reference evidence="4" key="1">
    <citation type="journal article" date="2017" name="Gigascience">
        <title>The genome draft of coconut (Cocos nucifera).</title>
        <authorList>
            <person name="Xiao Y."/>
            <person name="Xu P."/>
            <person name="Fan H."/>
            <person name="Baudouin L."/>
            <person name="Xia W."/>
            <person name="Bocs S."/>
            <person name="Xu J."/>
            <person name="Li Q."/>
            <person name="Guo A."/>
            <person name="Zhou L."/>
            <person name="Li J."/>
            <person name="Wu Y."/>
            <person name="Ma Z."/>
            <person name="Armero A."/>
            <person name="Issali A.E."/>
            <person name="Liu N."/>
            <person name="Peng M."/>
            <person name="Yang Y."/>
        </authorList>
    </citation>
    <scope>NUCLEOTIDE SEQUENCE</scope>
    <source>
        <tissue evidence="4">Spear leaf of Hainan Tall coconut</tissue>
    </source>
</reference>
<organism evidence="4 5">
    <name type="scientific">Cocos nucifera</name>
    <name type="common">Coconut palm</name>
    <dbReference type="NCBI Taxonomy" id="13894"/>
    <lineage>
        <taxon>Eukaryota</taxon>
        <taxon>Viridiplantae</taxon>
        <taxon>Streptophyta</taxon>
        <taxon>Embryophyta</taxon>
        <taxon>Tracheophyta</taxon>
        <taxon>Spermatophyta</taxon>
        <taxon>Magnoliopsida</taxon>
        <taxon>Liliopsida</taxon>
        <taxon>Arecaceae</taxon>
        <taxon>Arecoideae</taxon>
        <taxon>Cocoseae</taxon>
        <taxon>Attaleinae</taxon>
        <taxon>Cocos</taxon>
    </lineage>
</organism>
<keyword evidence="5" id="KW-1185">Reference proteome</keyword>
<feature type="domain" description="C2H2-type" evidence="3">
    <location>
        <begin position="63"/>
        <end position="90"/>
    </location>
</feature>
<evidence type="ECO:0000313" key="4">
    <source>
        <dbReference type="EMBL" id="KAG1368603.1"/>
    </source>
</evidence>
<dbReference type="InterPro" id="IPR013087">
    <property type="entry name" value="Znf_C2H2_type"/>
</dbReference>
<reference evidence="4" key="2">
    <citation type="submission" date="2019-07" db="EMBL/GenBank/DDBJ databases">
        <authorList>
            <person name="Yang Y."/>
            <person name="Bocs S."/>
            <person name="Baudouin L."/>
        </authorList>
    </citation>
    <scope>NUCLEOTIDE SEQUENCE</scope>
    <source>
        <tissue evidence="4">Spear leaf of Hainan Tall coconut</tissue>
    </source>
</reference>
<keyword evidence="1" id="KW-0863">Zinc-finger</keyword>
<dbReference type="Proteomes" id="UP000797356">
    <property type="component" value="Chromosome 14"/>
</dbReference>
<dbReference type="InterPro" id="IPR053266">
    <property type="entry name" value="Zinc_finger_protein_7"/>
</dbReference>
<feature type="region of interest" description="Disordered" evidence="2">
    <location>
        <begin position="78"/>
        <end position="98"/>
    </location>
</feature>
<protein>
    <submittedName>
        <fullName evidence="4">Zinc finger protein 3</fullName>
    </submittedName>
</protein>
<keyword evidence="1" id="KW-0862">Zinc</keyword>
<dbReference type="Gene3D" id="3.30.160.60">
    <property type="entry name" value="Classic Zinc Finger"/>
    <property type="match status" value="1"/>
</dbReference>
<feature type="compositionally biased region" description="Basic residues" evidence="2">
    <location>
        <begin position="83"/>
        <end position="98"/>
    </location>
</feature>
<dbReference type="PROSITE" id="PS00028">
    <property type="entry name" value="ZINC_FINGER_C2H2_1"/>
    <property type="match status" value="1"/>
</dbReference>
<proteinExistence type="predicted"/>
<evidence type="ECO:0000256" key="1">
    <source>
        <dbReference type="PROSITE-ProRule" id="PRU00042"/>
    </source>
</evidence>
<feature type="compositionally biased region" description="Polar residues" evidence="2">
    <location>
        <begin position="9"/>
        <end position="22"/>
    </location>
</feature>
<name>A0A8K0IW60_COCNU</name>
<feature type="region of interest" description="Disordered" evidence="2">
    <location>
        <begin position="1"/>
        <end position="33"/>
    </location>
</feature>
<keyword evidence="1" id="KW-0479">Metal-binding</keyword>
<dbReference type="PANTHER" id="PTHR47593">
    <property type="entry name" value="ZINC FINGER PROTEIN 4-LIKE"/>
    <property type="match status" value="1"/>
</dbReference>
<dbReference type="SUPFAM" id="SSF57667">
    <property type="entry name" value="beta-beta-alpha zinc fingers"/>
    <property type="match status" value="1"/>
</dbReference>
<gene>
    <name evidence="4" type="ORF">COCNU_14G010710</name>
</gene>